<dbReference type="RefSeq" id="XP_009051388.1">
    <property type="nucleotide sequence ID" value="XM_009053140.1"/>
</dbReference>
<name>V4A126_LOTGI</name>
<comment type="catalytic activity">
    <reaction evidence="1">
        <text>Thiol-dependent hydrolysis of ester, thioester, amide, peptide and isopeptide bonds formed by the C-terminal Gly of ubiquitin (a 76-residue protein attached to proteins as an intracellular targeting signal).</text>
        <dbReference type="EC" id="3.4.19.12"/>
    </reaction>
</comment>
<dbReference type="Pfam" id="PF19437">
    <property type="entry name" value="VCIP135_N"/>
    <property type="match status" value="1"/>
</dbReference>
<dbReference type="GO" id="GO:0016567">
    <property type="term" value="P:protein ubiquitination"/>
    <property type="evidence" value="ECO:0007669"/>
    <property type="project" value="InterPro"/>
</dbReference>
<dbReference type="CDD" id="cd17059">
    <property type="entry name" value="Ubl_OTU1"/>
    <property type="match status" value="1"/>
</dbReference>
<reference evidence="9 10" key="1">
    <citation type="journal article" date="2013" name="Nature">
        <title>Insights into bilaterian evolution from three spiralian genomes.</title>
        <authorList>
            <person name="Simakov O."/>
            <person name="Marletaz F."/>
            <person name="Cho S.J."/>
            <person name="Edsinger-Gonzales E."/>
            <person name="Havlak P."/>
            <person name="Hellsten U."/>
            <person name="Kuo D.H."/>
            <person name="Larsson T."/>
            <person name="Lv J."/>
            <person name="Arendt D."/>
            <person name="Savage R."/>
            <person name="Osoegawa K."/>
            <person name="de Jong P."/>
            <person name="Grimwood J."/>
            <person name="Chapman J.A."/>
            <person name="Shapiro H."/>
            <person name="Aerts A."/>
            <person name="Otillar R.P."/>
            <person name="Terry A.Y."/>
            <person name="Boore J.L."/>
            <person name="Grigoriev I.V."/>
            <person name="Lindberg D.R."/>
            <person name="Seaver E.C."/>
            <person name="Weisblat D.A."/>
            <person name="Putnam N.H."/>
            <person name="Rokhsar D.S."/>
        </authorList>
    </citation>
    <scope>NUCLEOTIDE SEQUENCE [LARGE SCALE GENOMIC DNA]</scope>
</reference>
<feature type="compositionally biased region" description="Low complexity" evidence="7">
    <location>
        <begin position="714"/>
        <end position="731"/>
    </location>
</feature>
<dbReference type="InterPro" id="IPR029071">
    <property type="entry name" value="Ubiquitin-like_domsf"/>
</dbReference>
<dbReference type="GO" id="GO:0006508">
    <property type="term" value="P:proteolysis"/>
    <property type="evidence" value="ECO:0007669"/>
    <property type="project" value="UniProtKB-KW"/>
</dbReference>
<dbReference type="Pfam" id="PF02338">
    <property type="entry name" value="OTU"/>
    <property type="match status" value="1"/>
</dbReference>
<dbReference type="HOGENOM" id="CLU_009674_0_0_1"/>
<evidence type="ECO:0000256" key="1">
    <source>
        <dbReference type="ARBA" id="ARBA00000707"/>
    </source>
</evidence>
<evidence type="ECO:0000313" key="9">
    <source>
        <dbReference type="EMBL" id="ESO97523.1"/>
    </source>
</evidence>
<dbReference type="CDD" id="cd22769">
    <property type="entry name" value="OTU_VCIP135"/>
    <property type="match status" value="1"/>
</dbReference>
<dbReference type="InterPro" id="IPR045827">
    <property type="entry name" value="VCPIP1_N"/>
</dbReference>
<dbReference type="AlphaFoldDB" id="V4A126"/>
<evidence type="ECO:0000256" key="5">
    <source>
        <dbReference type="ARBA" id="ARBA00022801"/>
    </source>
</evidence>
<dbReference type="PANTHER" id="PTHR14843">
    <property type="entry name" value="DEUBIQUITINATING PROTEIN VCIP135"/>
    <property type="match status" value="1"/>
</dbReference>
<dbReference type="InterPro" id="IPR048857">
    <property type="entry name" value="OTU1_Ubl"/>
</dbReference>
<dbReference type="GO" id="GO:0035871">
    <property type="term" value="P:protein K11-linked deubiquitination"/>
    <property type="evidence" value="ECO:0007669"/>
    <property type="project" value="TreeGrafter"/>
</dbReference>
<dbReference type="FunFam" id="3.90.70.80:FF:000004">
    <property type="entry name" value="deubiquitinating protein VCIP135 isoform X2"/>
    <property type="match status" value="1"/>
</dbReference>
<dbReference type="InterPro" id="IPR003323">
    <property type="entry name" value="OTU_dom"/>
</dbReference>
<dbReference type="GO" id="GO:0090168">
    <property type="term" value="P:Golgi reassembly"/>
    <property type="evidence" value="ECO:0007669"/>
    <property type="project" value="TreeGrafter"/>
</dbReference>
<dbReference type="InterPro" id="IPR039087">
    <property type="entry name" value="VCPIP1"/>
</dbReference>
<keyword evidence="6" id="KW-0788">Thiol protease</keyword>
<protein>
    <recommendedName>
        <fullName evidence="2">ubiquitinyl hydrolase 1</fullName>
        <ecNumber evidence="2">3.4.19.12</ecNumber>
    </recommendedName>
</protein>
<evidence type="ECO:0000256" key="7">
    <source>
        <dbReference type="SAM" id="MobiDB-lite"/>
    </source>
</evidence>
<dbReference type="SUPFAM" id="SSF54236">
    <property type="entry name" value="Ubiquitin-like"/>
    <property type="match status" value="1"/>
</dbReference>
<keyword evidence="5" id="KW-0378">Hydrolase</keyword>
<dbReference type="Pfam" id="PF21403">
    <property type="entry name" value="OTU1_UBXL"/>
    <property type="match status" value="1"/>
</dbReference>
<evidence type="ECO:0000313" key="10">
    <source>
        <dbReference type="Proteomes" id="UP000030746"/>
    </source>
</evidence>
<dbReference type="Proteomes" id="UP000030746">
    <property type="component" value="Unassembled WGS sequence"/>
</dbReference>
<evidence type="ECO:0000256" key="3">
    <source>
        <dbReference type="ARBA" id="ARBA00022670"/>
    </source>
</evidence>
<dbReference type="GO" id="GO:0016320">
    <property type="term" value="P:endoplasmic reticulum membrane fusion"/>
    <property type="evidence" value="ECO:0007669"/>
    <property type="project" value="TreeGrafter"/>
</dbReference>
<evidence type="ECO:0000256" key="2">
    <source>
        <dbReference type="ARBA" id="ARBA00012759"/>
    </source>
</evidence>
<evidence type="ECO:0000259" key="8">
    <source>
        <dbReference type="PROSITE" id="PS50802"/>
    </source>
</evidence>
<dbReference type="Gene3D" id="3.10.20.90">
    <property type="entry name" value="Phosphatidylinositol 3-kinase Catalytic Subunit, Chain A, domain 1"/>
    <property type="match status" value="1"/>
</dbReference>
<feature type="compositionally biased region" description="Low complexity" evidence="7">
    <location>
        <begin position="1105"/>
        <end position="1118"/>
    </location>
</feature>
<accession>V4A126</accession>
<dbReference type="EMBL" id="KB201304">
    <property type="protein sequence ID" value="ESO97523.1"/>
    <property type="molecule type" value="Genomic_DNA"/>
</dbReference>
<dbReference type="EC" id="3.4.19.12" evidence="2"/>
<dbReference type="KEGG" id="lgi:LOTGIDRAFT_228193"/>
<gene>
    <name evidence="9" type="ORF">LOTGIDRAFT_228193</name>
</gene>
<dbReference type="PROSITE" id="PS50802">
    <property type="entry name" value="OTU"/>
    <property type="match status" value="1"/>
</dbReference>
<dbReference type="PANTHER" id="PTHR14843:SF2">
    <property type="entry name" value="DEUBIQUITINATING PROTEIN VCPIP1"/>
    <property type="match status" value="1"/>
</dbReference>
<dbReference type="GO" id="GO:0071108">
    <property type="term" value="P:protein K48-linked deubiquitination"/>
    <property type="evidence" value="ECO:0007669"/>
    <property type="project" value="TreeGrafter"/>
</dbReference>
<dbReference type="OrthoDB" id="10012024at2759"/>
<feature type="compositionally biased region" description="Acidic residues" evidence="7">
    <location>
        <begin position="1135"/>
        <end position="1153"/>
    </location>
</feature>
<keyword evidence="4" id="KW-0833">Ubl conjugation pathway</keyword>
<keyword evidence="3" id="KW-0645">Protease</keyword>
<dbReference type="GO" id="GO:0004843">
    <property type="term" value="F:cysteine-type deubiquitinase activity"/>
    <property type="evidence" value="ECO:0007669"/>
    <property type="project" value="UniProtKB-EC"/>
</dbReference>
<evidence type="ECO:0000256" key="4">
    <source>
        <dbReference type="ARBA" id="ARBA00022786"/>
    </source>
</evidence>
<dbReference type="OMA" id="KHSTETD"/>
<feature type="domain" description="OTU" evidence="8">
    <location>
        <begin position="178"/>
        <end position="331"/>
    </location>
</feature>
<feature type="region of interest" description="Disordered" evidence="7">
    <location>
        <begin position="1101"/>
        <end position="1153"/>
    </location>
</feature>
<dbReference type="CTD" id="20247570"/>
<feature type="compositionally biased region" description="Polar residues" evidence="7">
    <location>
        <begin position="1119"/>
        <end position="1133"/>
    </location>
</feature>
<keyword evidence="10" id="KW-1185">Reference proteome</keyword>
<proteinExistence type="predicted"/>
<dbReference type="GeneID" id="20247570"/>
<evidence type="ECO:0000256" key="6">
    <source>
        <dbReference type="ARBA" id="ARBA00022807"/>
    </source>
</evidence>
<sequence length="1153" mass="129277">MPKTKLSDKLSDDYQVLKGRCPDEKCQAQLFFPKLETSIECTNCGQRHAKSTIQNVEEVKNTEVALHNLLKNVLLGNIKPQKGPENVKVLGLSNYECKLVSFILTTYGMDKTTGKAKLLTDMGQQTVFDCSLLGDRAFQIDKEHLDVIGYGRDRSGSQSYLSGILNVIDEINEGEERLVPIHADGDGHCLVHAISRALVGRELFWHALRVNLQQHFQQNQDKYKIMFKDFIDVDEWSEIIAECDPNFEPRVNESMGLRNIHIFGLANVLKRPIILLDSVEGLQSSGDYSGVFLPVLHEVEKCRGKDGQLSKPLCIAWSSSFRHHFIPLVSIKGQKLPRLPRYLIKRVWGISDRNIDKYIEFDADDMCTVGGDKCLQDRYLQRLVKCMEEIFYQKYGVHPSLVADVHQYIYKSAGMASVPVDIVINTTQRTVEKKLLYRCLTCDALTEYNLTIDMFIAGGSLYQLALETHGPLATDKRYSFPMQGIICSYNAEEDCLVPDMDKSQLTKCAFCQGDRVRHVKGDGSIMYKNSDKTTTPSQSTHCTCGFKHYWDGKEYDNMPKILPVSLEWSGKVIKEKVPWFENESDICLNSNVYEVAQSLVQKHFPGEFGSERLVQKVVDHILRLTALPEQPKTEEPVPIDLPWSPNSPSKIIITGQQRKSVHKEELDKSQTEKNIRQKITANAPVKQKKKTTDIQPVKSKTISESPVKKISTRVPSSTVTSHSISESTESTPIIKPDKKVKLVCSNGKQTTLTLRNDVTFKQLQKLICDTVNIPPDKQKIRLGFPPKELKAPRDGDIEPIVPIQHGDKITLDIINENKTSPPSTSQMKVCHGDIRTSRSSWGSFDETETVHSADSLLDSLRDSNNATDSIDTSIASLSVLASLSGKDLWTYVQSMPHLFSVGGLFYQQVDRDLGLTDGKHCTLPALPGKVFRFNGHDSRLELCLEPYGHFPVEPNIERKVTEPQQNSSTQSHVRFGSSGAVSHKDSCVAFSGHGHSLIASTETRMPKEMTETMTFNSSSAKNIHNLCTPVKKEDSIEEEECDVEDETVNNYNRIGPGFSVLRPNPPDPLEQNTANESVEIFKKVAEMLERSVADNEDLDCFGGFSSSPSSERPSAHSAVSTATEDSKEQNAGNQMEDEDLKLWDGEEDTMDTE</sequence>
<dbReference type="STRING" id="225164.V4A126"/>
<feature type="region of interest" description="Disordered" evidence="7">
    <location>
        <begin position="684"/>
        <end position="731"/>
    </location>
</feature>
<organism evidence="9 10">
    <name type="scientific">Lottia gigantea</name>
    <name type="common">Giant owl limpet</name>
    <dbReference type="NCBI Taxonomy" id="225164"/>
    <lineage>
        <taxon>Eukaryota</taxon>
        <taxon>Metazoa</taxon>
        <taxon>Spiralia</taxon>
        <taxon>Lophotrochozoa</taxon>
        <taxon>Mollusca</taxon>
        <taxon>Gastropoda</taxon>
        <taxon>Patellogastropoda</taxon>
        <taxon>Lottioidea</taxon>
        <taxon>Lottiidae</taxon>
        <taxon>Lottia</taxon>
    </lineage>
</organism>